<sequence>MSMYDPLGGETAAPAWGTPTHSRSPSPEAPRRSAGLPPAPQTPDKTPQIYGQPEPGLITPQNSAVNGARLERSDKYLRVRITALDRNRKDILIRLDAQTNLPNFSGQTYRNISRSYAEFQRFAETIIISCPQTIVPALPLAQTSAPSDEEDDRLVKHALQKWITRISEDPVILQDEELRSFVESDFGYQPNVRIKKKSTGGLSILRRNVPDEDKDLANARLDLTRLEMQFSDTAKAMDRLSKAKKALAVAEAELGNKLISVATAEQHQGLATAERKFGRVWHTTGDIVNAQATAECVILGDSLGYQGMNAKSAKETLVQRTQVLEEYQTAVKNTIAKRRAIERLKASSNIRPDKVDEAVEELDEATKQEEILSKRVHGMGQNLHQALAVHSRHAHEDVTLSLAEHARANIMYERQLLRELEALRPDLRAVMKKQVPAPVAVAIPTPNGVPAPSAVPKTAPLPSSSSTPTPRPYPASGSQTGPLSGQFTSQQPTPTQPIYSPLPGPSTTDPLSAPPRPGASRASALARSVQIEKPRLDPREAASKLANFL</sequence>
<feature type="region of interest" description="Disordered" evidence="2">
    <location>
        <begin position="444"/>
        <end position="549"/>
    </location>
</feature>
<dbReference type="PANTHER" id="PTHR47433">
    <property type="entry name" value="VACUOLAR PROTEIN SORTING-ASSOCIATED PROTEIN 17"/>
    <property type="match status" value="1"/>
</dbReference>
<dbReference type="GO" id="GO:0005768">
    <property type="term" value="C:endosome"/>
    <property type="evidence" value="ECO:0007669"/>
    <property type="project" value="TreeGrafter"/>
</dbReference>
<feature type="compositionally biased region" description="Basic and acidic residues" evidence="2">
    <location>
        <begin position="530"/>
        <end position="542"/>
    </location>
</feature>
<feature type="region of interest" description="Disordered" evidence="2">
    <location>
        <begin position="1"/>
        <end position="66"/>
    </location>
</feature>
<feature type="compositionally biased region" description="Low complexity" evidence="2">
    <location>
        <begin position="456"/>
        <end position="468"/>
    </location>
</feature>
<feature type="domain" description="PX" evidence="3">
    <location>
        <begin position="75"/>
        <end position="185"/>
    </location>
</feature>
<dbReference type="SMART" id="SM00312">
    <property type="entry name" value="PX"/>
    <property type="match status" value="1"/>
</dbReference>
<dbReference type="AlphaFoldDB" id="A0A167QTV8"/>
<dbReference type="PANTHER" id="PTHR47433:SF1">
    <property type="entry name" value="VACUOLAR PROTEIN SORTING-ASSOCIATED PROTEIN 17"/>
    <property type="match status" value="1"/>
</dbReference>
<keyword evidence="5" id="KW-1185">Reference proteome</keyword>
<reference evidence="4 5" key="1">
    <citation type="journal article" date="2016" name="Mol. Biol. Evol.">
        <title>Comparative Genomics of Early-Diverging Mushroom-Forming Fungi Provides Insights into the Origins of Lignocellulose Decay Capabilities.</title>
        <authorList>
            <person name="Nagy L.G."/>
            <person name="Riley R."/>
            <person name="Tritt A."/>
            <person name="Adam C."/>
            <person name="Daum C."/>
            <person name="Floudas D."/>
            <person name="Sun H."/>
            <person name="Yadav J.S."/>
            <person name="Pangilinan J."/>
            <person name="Larsson K.H."/>
            <person name="Matsuura K."/>
            <person name="Barry K."/>
            <person name="Labutti K."/>
            <person name="Kuo R."/>
            <person name="Ohm R.A."/>
            <person name="Bhattacharya S.S."/>
            <person name="Shirouzu T."/>
            <person name="Yoshinaga Y."/>
            <person name="Martin F.M."/>
            <person name="Grigoriev I.V."/>
            <person name="Hibbett D.S."/>
        </authorList>
    </citation>
    <scope>NUCLEOTIDE SEQUENCE [LARGE SCALE GENOMIC DNA]</scope>
    <source>
        <strain evidence="4 5">TUFC12733</strain>
    </source>
</reference>
<dbReference type="OrthoDB" id="9976382at2759"/>
<dbReference type="GO" id="GO:0032266">
    <property type="term" value="F:phosphatidylinositol-3-phosphate binding"/>
    <property type="evidence" value="ECO:0007669"/>
    <property type="project" value="TreeGrafter"/>
</dbReference>
<dbReference type="Pfam" id="PF00787">
    <property type="entry name" value="PX"/>
    <property type="match status" value="1"/>
</dbReference>
<feature type="coiled-coil region" evidence="1">
    <location>
        <begin position="324"/>
        <end position="375"/>
    </location>
</feature>
<gene>
    <name evidence="4" type="ORF">CALVIDRAFT_533871</name>
</gene>
<dbReference type="InterPro" id="IPR036871">
    <property type="entry name" value="PX_dom_sf"/>
</dbReference>
<evidence type="ECO:0000256" key="2">
    <source>
        <dbReference type="SAM" id="MobiDB-lite"/>
    </source>
</evidence>
<keyword evidence="1" id="KW-0175">Coiled coil</keyword>
<dbReference type="GO" id="GO:0030905">
    <property type="term" value="C:retromer, tubulation complex"/>
    <property type="evidence" value="ECO:0007669"/>
    <property type="project" value="TreeGrafter"/>
</dbReference>
<dbReference type="Pfam" id="PF09325">
    <property type="entry name" value="Vps5"/>
    <property type="match status" value="1"/>
</dbReference>
<name>A0A167QTV8_CALVF</name>
<feature type="compositionally biased region" description="Polar residues" evidence="2">
    <location>
        <begin position="477"/>
        <end position="487"/>
    </location>
</feature>
<dbReference type="EMBL" id="KV417270">
    <property type="protein sequence ID" value="KZP00228.1"/>
    <property type="molecule type" value="Genomic_DNA"/>
</dbReference>
<dbReference type="CDD" id="cd07596">
    <property type="entry name" value="BAR_SNX"/>
    <property type="match status" value="1"/>
</dbReference>
<organism evidence="4 5">
    <name type="scientific">Calocera viscosa (strain TUFC12733)</name>
    <dbReference type="NCBI Taxonomy" id="1330018"/>
    <lineage>
        <taxon>Eukaryota</taxon>
        <taxon>Fungi</taxon>
        <taxon>Dikarya</taxon>
        <taxon>Basidiomycota</taxon>
        <taxon>Agaricomycotina</taxon>
        <taxon>Dacrymycetes</taxon>
        <taxon>Dacrymycetales</taxon>
        <taxon>Dacrymycetaceae</taxon>
        <taxon>Calocera</taxon>
    </lineage>
</organism>
<evidence type="ECO:0000259" key="3">
    <source>
        <dbReference type="SMART" id="SM00312"/>
    </source>
</evidence>
<dbReference type="InterPro" id="IPR037907">
    <property type="entry name" value="Vps17_PX"/>
</dbReference>
<evidence type="ECO:0000313" key="5">
    <source>
        <dbReference type="Proteomes" id="UP000076738"/>
    </source>
</evidence>
<feature type="compositionally biased region" description="Low complexity" evidence="2">
    <location>
        <begin position="518"/>
        <end position="528"/>
    </location>
</feature>
<dbReference type="CDD" id="cd06891">
    <property type="entry name" value="PX_Vps17p"/>
    <property type="match status" value="1"/>
</dbReference>
<feature type="compositionally biased region" description="Low complexity" evidence="2">
    <location>
        <begin position="488"/>
        <end position="497"/>
    </location>
</feature>
<dbReference type="Proteomes" id="UP000076738">
    <property type="component" value="Unassembled WGS sequence"/>
</dbReference>
<dbReference type="STRING" id="1330018.A0A167QTV8"/>
<dbReference type="InterPro" id="IPR015404">
    <property type="entry name" value="Vps5_C"/>
</dbReference>
<dbReference type="Gene3D" id="1.20.1270.60">
    <property type="entry name" value="Arfaptin homology (AH) domain/BAR domain"/>
    <property type="match status" value="1"/>
</dbReference>
<dbReference type="GO" id="GO:0005829">
    <property type="term" value="C:cytosol"/>
    <property type="evidence" value="ECO:0007669"/>
    <property type="project" value="GOC"/>
</dbReference>
<dbReference type="Gene3D" id="3.30.1520.10">
    <property type="entry name" value="Phox-like domain"/>
    <property type="match status" value="1"/>
</dbReference>
<dbReference type="InterPro" id="IPR001683">
    <property type="entry name" value="PX_dom"/>
</dbReference>
<dbReference type="GO" id="GO:0042147">
    <property type="term" value="P:retrograde transport, endosome to Golgi"/>
    <property type="evidence" value="ECO:0007669"/>
    <property type="project" value="TreeGrafter"/>
</dbReference>
<accession>A0A167QTV8</accession>
<evidence type="ECO:0000256" key="1">
    <source>
        <dbReference type="SAM" id="Coils"/>
    </source>
</evidence>
<dbReference type="SUPFAM" id="SSF64268">
    <property type="entry name" value="PX domain"/>
    <property type="match status" value="1"/>
</dbReference>
<protein>
    <recommendedName>
        <fullName evidence="3">PX domain-containing protein</fullName>
    </recommendedName>
</protein>
<dbReference type="InterPro" id="IPR053055">
    <property type="entry name" value="VPS17"/>
</dbReference>
<dbReference type="InterPro" id="IPR027267">
    <property type="entry name" value="AH/BAR_dom_sf"/>
</dbReference>
<proteinExistence type="predicted"/>
<evidence type="ECO:0000313" key="4">
    <source>
        <dbReference type="EMBL" id="KZP00228.1"/>
    </source>
</evidence>
<dbReference type="GO" id="GO:0006886">
    <property type="term" value="P:intracellular protein transport"/>
    <property type="evidence" value="ECO:0007669"/>
    <property type="project" value="TreeGrafter"/>
</dbReference>